<dbReference type="RefSeq" id="WP_196271918.1">
    <property type="nucleotide sequence ID" value="NZ_JADQDO010000004.1"/>
</dbReference>
<proteinExistence type="predicted"/>
<evidence type="ECO:0000313" key="1">
    <source>
        <dbReference type="EMBL" id="MBF9233940.1"/>
    </source>
</evidence>
<dbReference type="EMBL" id="JADQDO010000004">
    <property type="protein sequence ID" value="MBF9233940.1"/>
    <property type="molecule type" value="Genomic_DNA"/>
</dbReference>
<reference evidence="1" key="1">
    <citation type="submission" date="2020-11" db="EMBL/GenBank/DDBJ databases">
        <authorList>
            <person name="Kim M.K."/>
        </authorList>
    </citation>
    <scope>NUCLEOTIDE SEQUENCE</scope>
    <source>
        <strain evidence="1">BT350</strain>
    </source>
</reference>
<gene>
    <name evidence="1" type="ORF">I2H38_11180</name>
</gene>
<protein>
    <submittedName>
        <fullName evidence="1">Uncharacterized protein</fullName>
    </submittedName>
</protein>
<accession>A0A931BRK7</accession>
<dbReference type="Proteomes" id="UP000599312">
    <property type="component" value="Unassembled WGS sequence"/>
</dbReference>
<sequence length="849" mass="95313">MKTDMHLAISLKPGDAVGHWQLGNVHEERYDVPDRTMEGKMDAFFFLTKDRNFIPHQYPCRTDFIEAYRGRTPKPVTGFEARRVWFPFGSPRVDLSGFWFRATRVECWARTMLDSAQDQVARFRFATCGGAFVEVNGVRVAELTRYQRNFEEGAAIDVPLKAGRNEVRVWFADLCERDARYYFSLELSEGEGLTVALPTSIDGARAGAVERMLEGMRFEKPFYDSGEIAIVFDEPASHALDVHVEVRGDFMSTEGNVELKRHLPAGAKRISLADAKDLPADFRHFDVTLSDGAFTATRVLGVEICHLGDAPRSTPDLKARAHIVLDHVAEKGERDMVAALARLALDRGGLETDRIIESCLPIVGDCHDCADFLLVPLLWCRIAWPERISPETRARMDDVILRFRYWMDEPGNDVMWYFSENHALLFHTACHLAGTLFPEKTFTRSGRQGREQAEIGRQRLLEWLTHFEACEMAEWNSAPYFPIDLKGLCALYALSPDAAIRERSGAAIRRLLEIMALSSHHGLMTASQGRSYEHTLRPGRTLELSGIAYLAFGKGWLGRRFHALPQLALCFSEKGLEIHPCLAAIADHKGDEAYEWRYRQGENGIASLYHFKTKAYALGSIAAYRAGEWGYQETMLHLRLGDRPESQIWINHPGEVIHSGYGRPSYWGGCGTVPRVQQYRSLAVVDFAAHPSQPDFTHAWLPEVEMDEVVYDGNRVIVRSGDGLCLLVASGPVERVTTGPTAGCEIRLAGHRGRWIVRLSDMATEGNLKAFAERFAELSVVEHAAGRLVLNDPDFGSVSCRPDATIEVGNDILDPKRWTLSGELTAFPEGARVTLPSQNQWRQAQLKTA</sequence>
<name>A0A931BRK7_9HYPH</name>
<organism evidence="1 2">
    <name type="scientific">Microvirga alba</name>
    <dbReference type="NCBI Taxonomy" id="2791025"/>
    <lineage>
        <taxon>Bacteria</taxon>
        <taxon>Pseudomonadati</taxon>
        <taxon>Pseudomonadota</taxon>
        <taxon>Alphaproteobacteria</taxon>
        <taxon>Hyphomicrobiales</taxon>
        <taxon>Methylobacteriaceae</taxon>
        <taxon>Microvirga</taxon>
    </lineage>
</organism>
<keyword evidence="2" id="KW-1185">Reference proteome</keyword>
<comment type="caution">
    <text evidence="1">The sequence shown here is derived from an EMBL/GenBank/DDBJ whole genome shotgun (WGS) entry which is preliminary data.</text>
</comment>
<dbReference type="AlphaFoldDB" id="A0A931BRK7"/>
<evidence type="ECO:0000313" key="2">
    <source>
        <dbReference type="Proteomes" id="UP000599312"/>
    </source>
</evidence>